<dbReference type="GO" id="GO:0016787">
    <property type="term" value="F:hydrolase activity"/>
    <property type="evidence" value="ECO:0007669"/>
    <property type="project" value="UniProtKB-KW"/>
</dbReference>
<dbReference type="Gene3D" id="3.40.50.1820">
    <property type="entry name" value="alpha/beta hydrolase"/>
    <property type="match status" value="1"/>
</dbReference>
<evidence type="ECO:0000256" key="1">
    <source>
        <dbReference type="ARBA" id="ARBA00022801"/>
    </source>
</evidence>
<protein>
    <recommendedName>
        <fullName evidence="2">Alpha/beta hydrolase fold-3 domain-containing protein</fullName>
    </recommendedName>
</protein>
<dbReference type="SUPFAM" id="SSF53474">
    <property type="entry name" value="alpha/beta-Hydrolases"/>
    <property type="match status" value="1"/>
</dbReference>
<feature type="domain" description="Alpha/beta hydrolase fold-3" evidence="2">
    <location>
        <begin position="90"/>
        <end position="306"/>
    </location>
</feature>
<dbReference type="EMBL" id="CAJMWY010003655">
    <property type="protein sequence ID" value="CAE6504551.1"/>
    <property type="molecule type" value="Genomic_DNA"/>
</dbReference>
<evidence type="ECO:0000313" key="4">
    <source>
        <dbReference type="Proteomes" id="UP000663861"/>
    </source>
</evidence>
<accession>A0A8H3CZY2</accession>
<dbReference type="PANTHER" id="PTHR48081">
    <property type="entry name" value="AB HYDROLASE SUPERFAMILY PROTEIN C4A8.06C"/>
    <property type="match status" value="1"/>
</dbReference>
<dbReference type="Pfam" id="PF07859">
    <property type="entry name" value="Abhydrolase_3"/>
    <property type="match status" value="1"/>
</dbReference>
<sequence>MSNPIGIPQDVLNQLDPEYREFILSSGMTAQPPINESHWSPAFREPGPPVDRGSSQPMEVGSKRTIERVNYSLQVMSPLGERPGRGWPVILYAHRGGWVLGDAGAEDELLSRLCVDVECVTVSVDYRLAPEHPFPAGLDDVWDALVWLSKEGNRELGIDPWRIAVMGGSAGGNLAAVVTQRASLTTPRIPLVYQALITPVIDASFSVDDRSRWTPSMIEHEDNWDLRVSEMLWFRDLYLPNVSDRRTPNASPCYQENKLAFKTMPPTWISVAEVDTLRSEGEMYAKKLQTHGVLVTLKTLKGLPHTGVKCDRVCRQVRNHHDELAKALREAFA</sequence>
<evidence type="ECO:0000313" key="3">
    <source>
        <dbReference type="EMBL" id="CAE6504551.1"/>
    </source>
</evidence>
<proteinExistence type="predicted"/>
<dbReference type="AlphaFoldDB" id="A0A8H3CZY2"/>
<keyword evidence="1" id="KW-0378">Hydrolase</keyword>
<dbReference type="InterPro" id="IPR050300">
    <property type="entry name" value="GDXG_lipolytic_enzyme"/>
</dbReference>
<dbReference type="InterPro" id="IPR029058">
    <property type="entry name" value="AB_hydrolase_fold"/>
</dbReference>
<reference evidence="3" key="1">
    <citation type="submission" date="2021-01" db="EMBL/GenBank/DDBJ databases">
        <authorList>
            <person name="Kaushik A."/>
        </authorList>
    </citation>
    <scope>NUCLEOTIDE SEQUENCE</scope>
    <source>
        <strain evidence="3">AG4-RS23</strain>
    </source>
</reference>
<evidence type="ECO:0000259" key="2">
    <source>
        <dbReference type="Pfam" id="PF07859"/>
    </source>
</evidence>
<name>A0A8H3CZY2_9AGAM</name>
<dbReference type="Proteomes" id="UP000663861">
    <property type="component" value="Unassembled WGS sequence"/>
</dbReference>
<comment type="caution">
    <text evidence="3">The sequence shown here is derived from an EMBL/GenBank/DDBJ whole genome shotgun (WGS) entry which is preliminary data.</text>
</comment>
<organism evidence="3 4">
    <name type="scientific">Rhizoctonia solani</name>
    <dbReference type="NCBI Taxonomy" id="456999"/>
    <lineage>
        <taxon>Eukaryota</taxon>
        <taxon>Fungi</taxon>
        <taxon>Dikarya</taxon>
        <taxon>Basidiomycota</taxon>
        <taxon>Agaricomycotina</taxon>
        <taxon>Agaricomycetes</taxon>
        <taxon>Cantharellales</taxon>
        <taxon>Ceratobasidiaceae</taxon>
        <taxon>Rhizoctonia</taxon>
    </lineage>
</organism>
<dbReference type="InterPro" id="IPR013094">
    <property type="entry name" value="AB_hydrolase_3"/>
</dbReference>
<gene>
    <name evidence="3" type="ORF">RDB_LOCUS127633</name>
</gene>
<dbReference type="PANTHER" id="PTHR48081:SF8">
    <property type="entry name" value="ALPHA_BETA HYDROLASE FOLD-3 DOMAIN-CONTAINING PROTEIN-RELATED"/>
    <property type="match status" value="1"/>
</dbReference>